<dbReference type="PANTHER" id="PTHR34406:SF1">
    <property type="entry name" value="PROTEIN YCEI"/>
    <property type="match status" value="1"/>
</dbReference>
<evidence type="ECO:0000313" key="2">
    <source>
        <dbReference type="EMBL" id="TKJ41000.1"/>
    </source>
</evidence>
<dbReference type="SUPFAM" id="SSF101874">
    <property type="entry name" value="YceI-like"/>
    <property type="match status" value="1"/>
</dbReference>
<dbReference type="InterPro" id="IPR007372">
    <property type="entry name" value="Lipid/polyisoprenoid-bd_YceI"/>
</dbReference>
<protein>
    <recommendedName>
        <fullName evidence="1">Lipid/polyisoprenoid-binding YceI-like domain-containing protein</fullName>
    </recommendedName>
</protein>
<dbReference type="PANTHER" id="PTHR34406">
    <property type="entry name" value="PROTEIN YCEI"/>
    <property type="match status" value="1"/>
</dbReference>
<accession>A0A532V1A8</accession>
<feature type="domain" description="Lipid/polyisoprenoid-binding YceI-like" evidence="1">
    <location>
        <begin position="36"/>
        <end position="208"/>
    </location>
</feature>
<proteinExistence type="predicted"/>
<dbReference type="EMBL" id="NJBN01000003">
    <property type="protein sequence ID" value="TKJ41000.1"/>
    <property type="molecule type" value="Genomic_DNA"/>
</dbReference>
<gene>
    <name evidence="2" type="ORF">CEE37_04870</name>
</gene>
<evidence type="ECO:0000313" key="3">
    <source>
        <dbReference type="Proteomes" id="UP000319619"/>
    </source>
</evidence>
<organism evidence="2 3">
    <name type="scientific">candidate division LCP-89 bacterium B3_LCP</name>
    <dbReference type="NCBI Taxonomy" id="2012998"/>
    <lineage>
        <taxon>Bacteria</taxon>
        <taxon>Pseudomonadati</taxon>
        <taxon>Bacteria division LCP-89</taxon>
    </lineage>
</organism>
<evidence type="ECO:0000259" key="1">
    <source>
        <dbReference type="SMART" id="SM00867"/>
    </source>
</evidence>
<dbReference type="Gene3D" id="2.40.128.110">
    <property type="entry name" value="Lipid/polyisoprenoid-binding, YceI-like"/>
    <property type="match status" value="1"/>
</dbReference>
<dbReference type="AlphaFoldDB" id="A0A532V1A8"/>
<dbReference type="SMART" id="SM00867">
    <property type="entry name" value="YceI"/>
    <property type="match status" value="1"/>
</dbReference>
<name>A0A532V1A8_UNCL8</name>
<dbReference type="Pfam" id="PF04264">
    <property type="entry name" value="YceI"/>
    <property type="match status" value="1"/>
</dbReference>
<sequence length="208" mass="23021">MSRFLLTKHKGQIMNTKLSIIALLCATTIAQADVLNFSIMSGQDSRIEFESHAPLETIIGSTDQVSGYIKIDPNDLNSGITASVIVEAASLNTGNKKRDTHMRNNHLHTDDHPQITFTIDNLVLEGSLSPGSTYTFNIDGGFNLHGVTRTITIPVEVTYEEAADGKKLHIKAQFEVKLSDYEIPRPQFLIMKLDEIQKVTVDVRGIVK</sequence>
<reference evidence="2 3" key="1">
    <citation type="submission" date="2017-06" db="EMBL/GenBank/DDBJ databases">
        <title>Novel microbial phyla capable of carbon fixation and sulfur reduction in deep-sea sediments.</title>
        <authorList>
            <person name="Huang J."/>
            <person name="Baker B."/>
            <person name="Wang Y."/>
        </authorList>
    </citation>
    <scope>NUCLEOTIDE SEQUENCE [LARGE SCALE GENOMIC DNA]</scope>
    <source>
        <strain evidence="2">B3_LCP</strain>
    </source>
</reference>
<comment type="caution">
    <text evidence="2">The sequence shown here is derived from an EMBL/GenBank/DDBJ whole genome shotgun (WGS) entry which is preliminary data.</text>
</comment>
<dbReference type="InterPro" id="IPR036761">
    <property type="entry name" value="TTHA0802/YceI-like_sf"/>
</dbReference>
<dbReference type="Proteomes" id="UP000319619">
    <property type="component" value="Unassembled WGS sequence"/>
</dbReference>